<organism evidence="1 2">
    <name type="scientific">Paramicrosporidium saccamoebae</name>
    <dbReference type="NCBI Taxonomy" id="1246581"/>
    <lineage>
        <taxon>Eukaryota</taxon>
        <taxon>Fungi</taxon>
        <taxon>Fungi incertae sedis</taxon>
        <taxon>Cryptomycota</taxon>
        <taxon>Cryptomycota incertae sedis</taxon>
        <taxon>Paramicrosporidium</taxon>
    </lineage>
</organism>
<dbReference type="AlphaFoldDB" id="A0A2H9TJA4"/>
<evidence type="ECO:0000313" key="1">
    <source>
        <dbReference type="EMBL" id="PJF17831.1"/>
    </source>
</evidence>
<comment type="caution">
    <text evidence="1">The sequence shown here is derived from an EMBL/GenBank/DDBJ whole genome shotgun (WGS) entry which is preliminary data.</text>
</comment>
<name>A0A2H9TJA4_9FUNG</name>
<gene>
    <name evidence="1" type="ORF">PSACC_02347</name>
</gene>
<dbReference type="Pfam" id="PF10483">
    <property type="entry name" value="Elong_Iki1"/>
    <property type="match status" value="1"/>
</dbReference>
<proteinExistence type="predicted"/>
<dbReference type="UniPathway" id="UPA00988"/>
<dbReference type="GO" id="GO:0002098">
    <property type="term" value="P:tRNA wobble uridine modification"/>
    <property type="evidence" value="ECO:0007669"/>
    <property type="project" value="InterPro"/>
</dbReference>
<keyword evidence="2" id="KW-1185">Reference proteome</keyword>
<evidence type="ECO:0000313" key="2">
    <source>
        <dbReference type="Proteomes" id="UP000240830"/>
    </source>
</evidence>
<dbReference type="Proteomes" id="UP000240830">
    <property type="component" value="Unassembled WGS sequence"/>
</dbReference>
<dbReference type="EMBL" id="MTSL01000157">
    <property type="protein sequence ID" value="PJF17831.1"/>
    <property type="molecule type" value="Genomic_DNA"/>
</dbReference>
<dbReference type="GO" id="GO:0033588">
    <property type="term" value="C:elongator holoenzyme complex"/>
    <property type="evidence" value="ECO:0007669"/>
    <property type="project" value="InterPro"/>
</dbReference>
<sequence length="193" mass="21053">MNTGKDVLEKLATSATVIDASQLDSTEIQRPVYLKDMTVQLLNEATYTNTIRTMSAKARSCRTPAYILVDIQADILPDETALAIKYLSDICVTVLGNGMLHVTRRISGGKATVESCLFMDGKFCKVEEAPQPTPTSSAVPTSTFNLDLTTDQASAKANVLLPHLRVQLEEESISKPILAGDYDEEDPDDDLEI</sequence>
<reference evidence="1 2" key="1">
    <citation type="submission" date="2016-10" db="EMBL/GenBank/DDBJ databases">
        <title>The genome of Paramicrosporidium saccamoebae is the missing link in understanding Cryptomycota and Microsporidia evolution.</title>
        <authorList>
            <person name="Quandt C.A."/>
            <person name="Beaudet D."/>
            <person name="Corsaro D."/>
            <person name="Michel R."/>
            <person name="Corradi N."/>
            <person name="James T."/>
        </authorList>
    </citation>
    <scope>NUCLEOTIDE SEQUENCE [LARGE SCALE GENOMIC DNA]</scope>
    <source>
        <strain evidence="1 2">KSL3</strain>
    </source>
</reference>
<accession>A0A2H9TJA4</accession>
<dbReference type="InterPro" id="IPR019519">
    <property type="entry name" value="Elp5"/>
</dbReference>
<protein>
    <submittedName>
        <fullName evidence="1">Uncharacterized protein</fullName>
    </submittedName>
</protein>